<keyword evidence="6" id="KW-0131">Cell cycle</keyword>
<evidence type="ECO:0000256" key="4">
    <source>
        <dbReference type="ARBA" id="ARBA00022618"/>
    </source>
</evidence>
<dbReference type="GO" id="GO:0005829">
    <property type="term" value="C:cytosol"/>
    <property type="evidence" value="ECO:0007669"/>
    <property type="project" value="TreeGrafter"/>
</dbReference>
<dbReference type="Proteomes" id="UP000252517">
    <property type="component" value="Unassembled WGS sequence"/>
</dbReference>
<name>A0A367X9N0_9PROT</name>
<evidence type="ECO:0000256" key="1">
    <source>
        <dbReference type="ARBA" id="ARBA00004496"/>
    </source>
</evidence>
<dbReference type="OrthoDB" id="9797575at2"/>
<keyword evidence="3" id="KW-0963">Cytoplasm</keyword>
<dbReference type="PANTHER" id="PTHR34981:SF1">
    <property type="entry name" value="CELL DIVISION PROTEIN ZAPA"/>
    <property type="match status" value="1"/>
</dbReference>
<evidence type="ECO:0000313" key="10">
    <source>
        <dbReference type="EMBL" id="RCK50375.1"/>
    </source>
</evidence>
<dbReference type="GO" id="GO:0032153">
    <property type="term" value="C:cell division site"/>
    <property type="evidence" value="ECO:0007669"/>
    <property type="project" value="TreeGrafter"/>
</dbReference>
<dbReference type="Gene3D" id="3.30.160.880">
    <property type="entry name" value="Cell division protein ZapA protomer, N-terminal domain"/>
    <property type="match status" value="1"/>
</dbReference>
<dbReference type="EMBL" id="JPWH01000008">
    <property type="protein sequence ID" value="RCK50375.1"/>
    <property type="molecule type" value="Genomic_DNA"/>
</dbReference>
<organism evidence="10 11">
    <name type="scientific">Thalassospira profundimaris</name>
    <dbReference type="NCBI Taxonomy" id="502049"/>
    <lineage>
        <taxon>Bacteria</taxon>
        <taxon>Pseudomonadati</taxon>
        <taxon>Pseudomonadota</taxon>
        <taxon>Alphaproteobacteria</taxon>
        <taxon>Rhodospirillales</taxon>
        <taxon>Thalassospiraceae</taxon>
        <taxon>Thalassospira</taxon>
    </lineage>
</organism>
<evidence type="ECO:0000313" key="11">
    <source>
        <dbReference type="Proteomes" id="UP000252517"/>
    </source>
</evidence>
<dbReference type="GO" id="GO:0000917">
    <property type="term" value="P:division septum assembly"/>
    <property type="evidence" value="ECO:0007669"/>
    <property type="project" value="UniProtKB-KW"/>
</dbReference>
<gene>
    <name evidence="10" type="ORF">TH25_12370</name>
</gene>
<dbReference type="InterPro" id="IPR007838">
    <property type="entry name" value="Cell_div_ZapA-like"/>
</dbReference>
<comment type="subunit">
    <text evidence="8">Homodimer. Interacts with FtsZ.</text>
</comment>
<comment type="function">
    <text evidence="7">Activator of cell division through the inhibition of FtsZ GTPase activity, therefore promoting FtsZ assembly into bundles of protofilaments necessary for the formation of the division Z ring. It is recruited early at mid-cell but it is not essential for cell division.</text>
</comment>
<proteinExistence type="predicted"/>
<sequence>MAQVSVRINGRSYDVACEDGQEERLGQLAAYVDERVGEIAHMVGQIGEQRLLVMTSLLIADELSDMHDKLASASRVSLPEGAVGPDEADQMAQSMENLAGRIEAIAQRLSAD</sequence>
<comment type="subcellular location">
    <subcellularLocation>
        <location evidence="1">Cytoplasm</location>
    </subcellularLocation>
</comment>
<comment type="caution">
    <text evidence="10">The sequence shown here is derived from an EMBL/GenBank/DDBJ whole genome shotgun (WGS) entry which is preliminary data.</text>
</comment>
<dbReference type="Pfam" id="PF05164">
    <property type="entry name" value="ZapA"/>
    <property type="match status" value="1"/>
</dbReference>
<dbReference type="GO" id="GO:0030428">
    <property type="term" value="C:cell septum"/>
    <property type="evidence" value="ECO:0007669"/>
    <property type="project" value="TreeGrafter"/>
</dbReference>
<evidence type="ECO:0000256" key="5">
    <source>
        <dbReference type="ARBA" id="ARBA00023210"/>
    </source>
</evidence>
<dbReference type="GO" id="GO:0043093">
    <property type="term" value="P:FtsZ-dependent cytokinesis"/>
    <property type="evidence" value="ECO:0007669"/>
    <property type="project" value="TreeGrafter"/>
</dbReference>
<dbReference type="InterPro" id="IPR042233">
    <property type="entry name" value="Cell_div_ZapA_N"/>
</dbReference>
<evidence type="ECO:0000256" key="3">
    <source>
        <dbReference type="ARBA" id="ARBA00022490"/>
    </source>
</evidence>
<evidence type="ECO:0000256" key="6">
    <source>
        <dbReference type="ARBA" id="ARBA00023306"/>
    </source>
</evidence>
<evidence type="ECO:0000256" key="9">
    <source>
        <dbReference type="ARBA" id="ARBA00033158"/>
    </source>
</evidence>
<evidence type="ECO:0000256" key="2">
    <source>
        <dbReference type="ARBA" id="ARBA00015195"/>
    </source>
</evidence>
<dbReference type="InterPro" id="IPR036192">
    <property type="entry name" value="Cell_div_ZapA-like_sf"/>
</dbReference>
<dbReference type="RefSeq" id="WP_114088588.1">
    <property type="nucleotide sequence ID" value="NZ_JPWH01000008.1"/>
</dbReference>
<evidence type="ECO:0000256" key="7">
    <source>
        <dbReference type="ARBA" id="ARBA00024910"/>
    </source>
</evidence>
<evidence type="ECO:0000256" key="8">
    <source>
        <dbReference type="ARBA" id="ARBA00026068"/>
    </source>
</evidence>
<keyword evidence="5" id="KW-0717">Septation</keyword>
<keyword evidence="4" id="KW-0132">Cell division</keyword>
<dbReference type="PANTHER" id="PTHR34981">
    <property type="entry name" value="CELL DIVISION PROTEIN ZAPA"/>
    <property type="match status" value="1"/>
</dbReference>
<dbReference type="GO" id="GO:0000921">
    <property type="term" value="P:septin ring assembly"/>
    <property type="evidence" value="ECO:0007669"/>
    <property type="project" value="TreeGrafter"/>
</dbReference>
<dbReference type="SUPFAM" id="SSF102829">
    <property type="entry name" value="Cell division protein ZapA-like"/>
    <property type="match status" value="1"/>
</dbReference>
<accession>A0A367X9N0</accession>
<reference evidence="10 11" key="1">
    <citation type="submission" date="2014-07" db="EMBL/GenBank/DDBJ databases">
        <title>Draft genome sequence of Thalassospira profundimaris S25-3-2.</title>
        <authorList>
            <person name="Lai Q."/>
            <person name="Shao Z."/>
        </authorList>
    </citation>
    <scope>NUCLEOTIDE SEQUENCE [LARGE SCALE GENOMIC DNA]</scope>
    <source>
        <strain evidence="10 11">S25-3-2</strain>
    </source>
</reference>
<dbReference type="AlphaFoldDB" id="A0A367X9N0"/>
<protein>
    <recommendedName>
        <fullName evidence="2">Cell division protein ZapA</fullName>
    </recommendedName>
    <alternativeName>
        <fullName evidence="9">Z ring-associated protein ZapA</fullName>
    </alternativeName>
</protein>